<evidence type="ECO:0000256" key="5">
    <source>
        <dbReference type="SAM" id="Phobius"/>
    </source>
</evidence>
<feature type="transmembrane region" description="Helical" evidence="5">
    <location>
        <begin position="284"/>
        <end position="307"/>
    </location>
</feature>
<dbReference type="EMBL" id="JAVDVX010000001">
    <property type="protein sequence ID" value="MDR7088147.1"/>
    <property type="molecule type" value="Genomic_DNA"/>
</dbReference>
<feature type="transmembrane region" description="Helical" evidence="5">
    <location>
        <begin position="371"/>
        <end position="391"/>
    </location>
</feature>
<keyword evidence="3 5" id="KW-1133">Transmembrane helix</keyword>
<dbReference type="RefSeq" id="WP_310067411.1">
    <property type="nucleotide sequence ID" value="NZ_JAVDVX010000001.1"/>
</dbReference>
<keyword evidence="4 5" id="KW-0472">Membrane</keyword>
<comment type="caution">
    <text evidence="7">The sequence shown here is derived from an EMBL/GenBank/DDBJ whole genome shotgun (WGS) entry which is preliminary data.</text>
</comment>
<dbReference type="InterPro" id="IPR013525">
    <property type="entry name" value="ABC2_TM"/>
</dbReference>
<accession>A0ABU1USN2</accession>
<dbReference type="PANTHER" id="PTHR43471:SF3">
    <property type="entry name" value="ABC TRANSPORTER PERMEASE PROTEIN NATB"/>
    <property type="match status" value="1"/>
</dbReference>
<feature type="transmembrane region" description="Helical" evidence="5">
    <location>
        <begin position="319"/>
        <end position="337"/>
    </location>
</feature>
<feature type="transmembrane region" description="Helical" evidence="5">
    <location>
        <begin position="36"/>
        <end position="54"/>
    </location>
</feature>
<organism evidence="7 8">
    <name type="scientific">Cellvibrio fibrivorans</name>
    <dbReference type="NCBI Taxonomy" id="126350"/>
    <lineage>
        <taxon>Bacteria</taxon>
        <taxon>Pseudomonadati</taxon>
        <taxon>Pseudomonadota</taxon>
        <taxon>Gammaproteobacteria</taxon>
        <taxon>Cellvibrionales</taxon>
        <taxon>Cellvibrionaceae</taxon>
        <taxon>Cellvibrio</taxon>
    </lineage>
</organism>
<evidence type="ECO:0000256" key="4">
    <source>
        <dbReference type="ARBA" id="ARBA00023136"/>
    </source>
</evidence>
<proteinExistence type="predicted"/>
<feature type="transmembrane region" description="Helical" evidence="5">
    <location>
        <begin position="190"/>
        <end position="209"/>
    </location>
</feature>
<evidence type="ECO:0000256" key="1">
    <source>
        <dbReference type="ARBA" id="ARBA00004141"/>
    </source>
</evidence>
<protein>
    <submittedName>
        <fullName evidence="7">Sodium transport system permease protein</fullName>
    </submittedName>
</protein>
<evidence type="ECO:0000259" key="6">
    <source>
        <dbReference type="Pfam" id="PF12698"/>
    </source>
</evidence>
<dbReference type="Proteomes" id="UP001253595">
    <property type="component" value="Unassembled WGS sequence"/>
</dbReference>
<keyword evidence="2 5" id="KW-0812">Transmembrane</keyword>
<sequence>MRNSFNLTELLNKIAIVFRKEWRDSLRDSKSLRMTLLMPVYFVGVFVASSLFIIHMSNQSKATNNEPIKLAVVGAEQLPSLIDWLQERGVQVDAVGDDAYQKVETGELGYALVIPKDAHEKFATGESIELALVFDATNNKLQGGIHFVRQQIWSWNGRMGSLRLLSRGISPGIANPVYIRDLNIASDEKMGFFVMGSLPMLLILTAFMASVGFSADMTAGERERRSLESLLITPASSTALVLGKWCNSFSLTLMVSLVEVILLVVAFAYVPFKELGLRVDVSPLELAGVFVVLASLALLATSLQFLISLFARSFKDAQTYMGLMIFIPMVPLFYTLFNPSAYADWFRWVPVLGHQVLIKDLLLGGTITATHFAQVWLVSGVLACALLAYTIQQLRKPKIVYGV</sequence>
<evidence type="ECO:0000313" key="7">
    <source>
        <dbReference type="EMBL" id="MDR7088147.1"/>
    </source>
</evidence>
<dbReference type="Pfam" id="PF12698">
    <property type="entry name" value="ABC2_membrane_3"/>
    <property type="match status" value="1"/>
</dbReference>
<feature type="transmembrane region" description="Helical" evidence="5">
    <location>
        <begin position="253"/>
        <end position="272"/>
    </location>
</feature>
<gene>
    <name evidence="7" type="ORF">J2X05_000150</name>
</gene>
<evidence type="ECO:0000256" key="2">
    <source>
        <dbReference type="ARBA" id="ARBA00022692"/>
    </source>
</evidence>
<evidence type="ECO:0000313" key="8">
    <source>
        <dbReference type="Proteomes" id="UP001253595"/>
    </source>
</evidence>
<dbReference type="PANTHER" id="PTHR43471">
    <property type="entry name" value="ABC TRANSPORTER PERMEASE"/>
    <property type="match status" value="1"/>
</dbReference>
<keyword evidence="8" id="KW-1185">Reference proteome</keyword>
<name>A0ABU1USN2_9GAMM</name>
<feature type="domain" description="ABC-2 type transporter transmembrane" evidence="6">
    <location>
        <begin position="31"/>
        <end position="388"/>
    </location>
</feature>
<comment type="subcellular location">
    <subcellularLocation>
        <location evidence="1">Membrane</location>
        <topology evidence="1">Multi-pass membrane protein</topology>
    </subcellularLocation>
</comment>
<evidence type="ECO:0000256" key="3">
    <source>
        <dbReference type="ARBA" id="ARBA00022989"/>
    </source>
</evidence>
<reference evidence="7 8" key="1">
    <citation type="submission" date="2023-07" db="EMBL/GenBank/DDBJ databases">
        <title>Sorghum-associated microbial communities from plants grown in Nebraska, USA.</title>
        <authorList>
            <person name="Schachtman D."/>
        </authorList>
    </citation>
    <scope>NUCLEOTIDE SEQUENCE [LARGE SCALE GENOMIC DNA]</scope>
    <source>
        <strain evidence="7 8">BE190</strain>
    </source>
</reference>